<dbReference type="RefSeq" id="WP_061841190.1">
    <property type="nucleotide sequence ID" value="NZ_BDEB01000044.1"/>
</dbReference>
<evidence type="ECO:0000256" key="4">
    <source>
        <dbReference type="ARBA" id="ARBA00022840"/>
    </source>
</evidence>
<dbReference type="PANTHER" id="PTHR41299:SF1">
    <property type="entry name" value="THIAMINE PYROPHOSPHOKINASE"/>
    <property type="match status" value="1"/>
</dbReference>
<accession>A0A2H6CLS4</accession>
<dbReference type="InterPro" id="IPR006282">
    <property type="entry name" value="Thi_PPkinase"/>
</dbReference>
<dbReference type="EMBL" id="BDEC01000130">
    <property type="protein sequence ID" value="GBD69132.1"/>
    <property type="molecule type" value="Genomic_DNA"/>
</dbReference>
<dbReference type="AlphaFoldDB" id="A0A2H6CLS4"/>
<keyword evidence="1" id="KW-0808">Transferase</keyword>
<dbReference type="SMART" id="SM00983">
    <property type="entry name" value="TPK_B1_binding"/>
    <property type="match status" value="1"/>
</dbReference>
<dbReference type="InterPro" id="IPR036759">
    <property type="entry name" value="TPK_catalytic_sf"/>
</dbReference>
<evidence type="ECO:0000256" key="2">
    <source>
        <dbReference type="ARBA" id="ARBA00022741"/>
    </source>
</evidence>
<feature type="domain" description="Thiamin pyrophosphokinase thiamin-binding" evidence="6">
    <location>
        <begin position="141"/>
        <end position="205"/>
    </location>
</feature>
<gene>
    <name evidence="7" type="primary">thiN</name>
    <name evidence="7" type="ORF">TEHN7118_1938</name>
</gene>
<dbReference type="SUPFAM" id="SSF63999">
    <property type="entry name" value="Thiamin pyrophosphokinase, catalytic domain"/>
    <property type="match status" value="1"/>
</dbReference>
<evidence type="ECO:0000256" key="3">
    <source>
        <dbReference type="ARBA" id="ARBA00022777"/>
    </source>
</evidence>
<dbReference type="NCBIfam" id="TIGR01378">
    <property type="entry name" value="thi_PPkinase"/>
    <property type="match status" value="1"/>
</dbReference>
<name>A0A2H6CLS4_TETHA</name>
<dbReference type="PANTHER" id="PTHR41299">
    <property type="entry name" value="THIAMINE PYROPHOSPHOKINASE"/>
    <property type="match status" value="1"/>
</dbReference>
<dbReference type="Proteomes" id="UP000236214">
    <property type="component" value="Unassembled WGS sequence"/>
</dbReference>
<dbReference type="InterPro" id="IPR007371">
    <property type="entry name" value="TPK_catalytic"/>
</dbReference>
<dbReference type="GO" id="GO:0005524">
    <property type="term" value="F:ATP binding"/>
    <property type="evidence" value="ECO:0007669"/>
    <property type="project" value="UniProtKB-KW"/>
</dbReference>
<reference evidence="7 8" key="1">
    <citation type="submission" date="2016-05" db="EMBL/GenBank/DDBJ databases">
        <title>Whole genome sequencing of Tetragenococcus halophilus subsp. halophilus NISL 7118.</title>
        <authorList>
            <person name="Shiwa Y."/>
            <person name="Nishimura I."/>
            <person name="Yoshikawa H."/>
            <person name="Koyama Y."/>
            <person name="Oguma T."/>
        </authorList>
    </citation>
    <scope>NUCLEOTIDE SEQUENCE [LARGE SCALE GENOMIC DNA]</scope>
    <source>
        <strain evidence="7 8">NISL 7118</strain>
    </source>
</reference>
<dbReference type="Pfam" id="PF04265">
    <property type="entry name" value="TPK_B1_binding"/>
    <property type="match status" value="1"/>
</dbReference>
<dbReference type="GO" id="GO:0016301">
    <property type="term" value="F:kinase activity"/>
    <property type="evidence" value="ECO:0007669"/>
    <property type="project" value="UniProtKB-KW"/>
</dbReference>
<evidence type="ECO:0000256" key="1">
    <source>
        <dbReference type="ARBA" id="ARBA00022679"/>
    </source>
</evidence>
<dbReference type="GO" id="GO:0006772">
    <property type="term" value="P:thiamine metabolic process"/>
    <property type="evidence" value="ECO:0007669"/>
    <property type="project" value="UniProtKB-UniRule"/>
</dbReference>
<comment type="caution">
    <text evidence="7">The sequence shown here is derived from an EMBL/GenBank/DDBJ whole genome shotgun (WGS) entry which is preliminary data.</text>
</comment>
<dbReference type="GeneID" id="64055206"/>
<dbReference type="Pfam" id="PF04263">
    <property type="entry name" value="TPK_catalytic"/>
    <property type="match status" value="1"/>
</dbReference>
<evidence type="ECO:0000256" key="5">
    <source>
        <dbReference type="NCBIfam" id="TIGR01378"/>
    </source>
</evidence>
<dbReference type="EC" id="2.7.6.2" evidence="5"/>
<dbReference type="InterPro" id="IPR007373">
    <property type="entry name" value="Thiamin_PyroPKinase_B1-bd"/>
</dbReference>
<keyword evidence="3 7" id="KW-0418">Kinase</keyword>
<dbReference type="CDD" id="cd07995">
    <property type="entry name" value="TPK"/>
    <property type="match status" value="1"/>
</dbReference>
<evidence type="ECO:0000313" key="8">
    <source>
        <dbReference type="Proteomes" id="UP000236214"/>
    </source>
</evidence>
<dbReference type="GO" id="GO:0009229">
    <property type="term" value="P:thiamine diphosphate biosynthetic process"/>
    <property type="evidence" value="ECO:0007669"/>
    <property type="project" value="InterPro"/>
</dbReference>
<sequence>MNILLAAGGPISKWPDIETNYDLYVGVDRGSFFLQQKGLPLDVAVGDFDSLDSQEQTDVFDLAKKVITSPAEKDDTDTQLALEMVLKEYPNAKITIVGSTGGRIDHFLANLWIVLEPRFAKYCQNIYLQDRQNTIAFLLPGEHTITKEVDKQYLAYCCLTPVSDLTLTKSKYTLDNQQVLYPTSYASNEFMGSQAGVTFSKGIIAVIQSKDG</sequence>
<keyword evidence="4" id="KW-0067">ATP-binding</keyword>
<proteinExistence type="predicted"/>
<keyword evidence="2" id="KW-0547">Nucleotide-binding</keyword>
<dbReference type="GO" id="GO:0004788">
    <property type="term" value="F:thiamine diphosphokinase activity"/>
    <property type="evidence" value="ECO:0007669"/>
    <property type="project" value="UniProtKB-UniRule"/>
</dbReference>
<dbReference type="GO" id="GO:0030975">
    <property type="term" value="F:thiamine binding"/>
    <property type="evidence" value="ECO:0007669"/>
    <property type="project" value="InterPro"/>
</dbReference>
<keyword evidence="8" id="KW-1185">Reference proteome</keyword>
<evidence type="ECO:0000259" key="6">
    <source>
        <dbReference type="SMART" id="SM00983"/>
    </source>
</evidence>
<protein>
    <recommendedName>
        <fullName evidence="5">Thiamine diphosphokinase</fullName>
        <ecNumber evidence="5">2.7.6.2</ecNumber>
    </recommendedName>
</protein>
<organism evidence="7 8">
    <name type="scientific">Tetragenococcus halophilus subsp. halophilus</name>
    <dbReference type="NCBI Taxonomy" id="1513897"/>
    <lineage>
        <taxon>Bacteria</taxon>
        <taxon>Bacillati</taxon>
        <taxon>Bacillota</taxon>
        <taxon>Bacilli</taxon>
        <taxon>Lactobacillales</taxon>
        <taxon>Enterococcaceae</taxon>
        <taxon>Tetragenococcus</taxon>
    </lineage>
</organism>
<evidence type="ECO:0000313" key="7">
    <source>
        <dbReference type="EMBL" id="GBD69132.1"/>
    </source>
</evidence>
<dbReference type="Gene3D" id="3.40.50.10240">
    <property type="entry name" value="Thiamin pyrophosphokinase, catalytic domain"/>
    <property type="match status" value="1"/>
</dbReference>
<dbReference type="InterPro" id="IPR053149">
    <property type="entry name" value="TPK"/>
</dbReference>